<keyword evidence="4" id="KW-0472">Membrane</keyword>
<accession>A0AAQ4S0T4</accession>
<dbReference type="GO" id="GO:0042010">
    <property type="term" value="F:interleukin-15 receptor activity"/>
    <property type="evidence" value="ECO:0007669"/>
    <property type="project" value="InterPro"/>
</dbReference>
<evidence type="ECO:0000259" key="6">
    <source>
        <dbReference type="PROSITE" id="PS50923"/>
    </source>
</evidence>
<feature type="signal peptide" evidence="5">
    <location>
        <begin position="1"/>
        <end position="27"/>
    </location>
</feature>
<keyword evidence="8" id="KW-1185">Reference proteome</keyword>
<evidence type="ECO:0000313" key="7">
    <source>
        <dbReference type="Ensembl" id="ENSGACP00000067981.1"/>
    </source>
</evidence>
<dbReference type="PROSITE" id="PS50923">
    <property type="entry name" value="SUSHI"/>
    <property type="match status" value="1"/>
</dbReference>
<sequence>MDLHCRFAFSSVCLMVTCLLQSRHCSTDKINCPCPQIPPRLLTLPPDTCFQIDQTFRYVCQEGYLRKVGTSNLIKCKQDGNNPPEWIPHEPSLKCIPDPKPQPPKSTVTTRSAHCCSAEPNTTTTQQAESTVTKGRAVIPHSFTIANTVTATSSGPQTTQKLSPSPSVAAEPDRPEPTPLGLLALPGPSQAATERVVTETEATLSTSSTAAPLNGSTHNPQAFPPAAHTAVGCGSLAIVCASMGIGFFCHRRSKSHTLTPEEQMPMNGVQSDKETASNSATSQ</sequence>
<dbReference type="PANTHER" id="PTHR15060:SF0">
    <property type="entry name" value="INTERLEUKIN-15 RECEPTOR SUBUNIT ALPHA"/>
    <property type="match status" value="1"/>
</dbReference>
<dbReference type="AlphaFoldDB" id="A0AAQ4S0T4"/>
<keyword evidence="5" id="KW-0732">Signal</keyword>
<dbReference type="GeneTree" id="ENSGT01030000234868"/>
<keyword evidence="1" id="KW-1015">Disulfide bond</keyword>
<proteinExistence type="predicted"/>
<name>A0AAQ4S0T4_GASAC</name>
<evidence type="ECO:0000313" key="8">
    <source>
        <dbReference type="Proteomes" id="UP000007635"/>
    </source>
</evidence>
<evidence type="ECO:0000256" key="4">
    <source>
        <dbReference type="SAM" id="Phobius"/>
    </source>
</evidence>
<feature type="transmembrane region" description="Helical" evidence="4">
    <location>
        <begin position="226"/>
        <end position="249"/>
    </location>
</feature>
<dbReference type="PANTHER" id="PTHR15060">
    <property type="entry name" value="INTERLEUKIN-15 RECEPTOR SUBUNIT ALPHA"/>
    <property type="match status" value="1"/>
</dbReference>
<feature type="compositionally biased region" description="Polar residues" evidence="3">
    <location>
        <begin position="148"/>
        <end position="166"/>
    </location>
</feature>
<keyword evidence="4" id="KW-0812">Transmembrane</keyword>
<evidence type="ECO:0000256" key="3">
    <source>
        <dbReference type="SAM" id="MobiDB-lite"/>
    </source>
</evidence>
<organism evidence="7 8">
    <name type="scientific">Gasterosteus aculeatus aculeatus</name>
    <name type="common">three-spined stickleback</name>
    <dbReference type="NCBI Taxonomy" id="481459"/>
    <lineage>
        <taxon>Eukaryota</taxon>
        <taxon>Metazoa</taxon>
        <taxon>Chordata</taxon>
        <taxon>Craniata</taxon>
        <taxon>Vertebrata</taxon>
        <taxon>Euteleostomi</taxon>
        <taxon>Actinopterygii</taxon>
        <taxon>Neopterygii</taxon>
        <taxon>Teleostei</taxon>
        <taxon>Neoteleostei</taxon>
        <taxon>Acanthomorphata</taxon>
        <taxon>Eupercaria</taxon>
        <taxon>Perciformes</taxon>
        <taxon>Cottioidei</taxon>
        <taxon>Gasterosteales</taxon>
        <taxon>Gasterosteidae</taxon>
        <taxon>Gasterosteus</taxon>
    </lineage>
</organism>
<evidence type="ECO:0000256" key="5">
    <source>
        <dbReference type="SAM" id="SignalP"/>
    </source>
</evidence>
<evidence type="ECO:0000256" key="1">
    <source>
        <dbReference type="ARBA" id="ARBA00023157"/>
    </source>
</evidence>
<feature type="chain" id="PRO_5042818414" description="Sushi domain-containing protein" evidence="5">
    <location>
        <begin position="28"/>
        <end position="283"/>
    </location>
</feature>
<dbReference type="SUPFAM" id="SSF57535">
    <property type="entry name" value="Complement control module/SCR domain"/>
    <property type="match status" value="1"/>
</dbReference>
<dbReference type="InterPro" id="IPR042372">
    <property type="entry name" value="IL15RA"/>
</dbReference>
<dbReference type="Ensembl" id="ENSGACT00000082808.1">
    <property type="protein sequence ID" value="ENSGACP00000067981.1"/>
    <property type="gene ID" value="ENSGACG00000019173.2"/>
</dbReference>
<feature type="region of interest" description="Disordered" evidence="3">
    <location>
        <begin position="258"/>
        <end position="283"/>
    </location>
</feature>
<dbReference type="Proteomes" id="UP000007635">
    <property type="component" value="Chromosome IV"/>
</dbReference>
<feature type="domain" description="Sushi" evidence="6">
    <location>
        <begin position="30"/>
        <end position="97"/>
    </location>
</feature>
<protein>
    <recommendedName>
        <fullName evidence="6">Sushi domain-containing protein</fullName>
    </recommendedName>
</protein>
<keyword evidence="4" id="KW-1133">Transmembrane helix</keyword>
<reference evidence="7" key="2">
    <citation type="submission" date="2025-08" db="UniProtKB">
        <authorList>
            <consortium name="Ensembl"/>
        </authorList>
    </citation>
    <scope>IDENTIFICATION</scope>
</reference>
<comment type="caution">
    <text evidence="2">Lacks conserved residue(s) required for the propagation of feature annotation.</text>
</comment>
<dbReference type="Gene3D" id="2.20.28.230">
    <property type="match status" value="1"/>
</dbReference>
<feature type="region of interest" description="Disordered" evidence="3">
    <location>
        <begin position="148"/>
        <end position="180"/>
    </location>
</feature>
<reference evidence="7" key="3">
    <citation type="submission" date="2025-09" db="UniProtKB">
        <authorList>
            <consortium name="Ensembl"/>
        </authorList>
    </citation>
    <scope>IDENTIFICATION</scope>
</reference>
<keyword evidence="2" id="KW-0768">Sushi</keyword>
<evidence type="ECO:0000256" key="2">
    <source>
        <dbReference type="PROSITE-ProRule" id="PRU00302"/>
    </source>
</evidence>
<dbReference type="InterPro" id="IPR000436">
    <property type="entry name" value="Sushi_SCR_CCP_dom"/>
</dbReference>
<reference evidence="7 8" key="1">
    <citation type="journal article" date="2021" name="G3 (Bethesda)">
        <title>Improved contiguity of the threespine stickleback genome using long-read sequencing.</title>
        <authorList>
            <person name="Nath S."/>
            <person name="Shaw D.E."/>
            <person name="White M.A."/>
        </authorList>
    </citation>
    <scope>NUCLEOTIDE SEQUENCE [LARGE SCALE GENOMIC DNA]</scope>
    <source>
        <strain evidence="7 8">Lake Benthic</strain>
    </source>
</reference>
<dbReference type="InterPro" id="IPR035976">
    <property type="entry name" value="Sushi/SCR/CCP_sf"/>
</dbReference>